<evidence type="ECO:0000256" key="3">
    <source>
        <dbReference type="ARBA" id="ARBA00012243"/>
    </source>
</evidence>
<dbReference type="Pfam" id="PF02666">
    <property type="entry name" value="PS_Dcarbxylase"/>
    <property type="match status" value="1"/>
</dbReference>
<evidence type="ECO:0000256" key="13">
    <source>
        <dbReference type="ARBA" id="ARBA00024326"/>
    </source>
</evidence>
<evidence type="ECO:0000256" key="12">
    <source>
        <dbReference type="ARBA" id="ARBA00023317"/>
    </source>
</evidence>
<dbReference type="NCBIfam" id="TIGR00163">
    <property type="entry name" value="PS_decarb"/>
    <property type="match status" value="1"/>
</dbReference>
<keyword evidence="4" id="KW-0444">Lipid biosynthesis</keyword>
<comment type="cofactor">
    <cofactor evidence="1">
        <name>pyruvate</name>
        <dbReference type="ChEBI" id="CHEBI:15361"/>
    </cofactor>
</comment>
<dbReference type="HAMAP" id="MF_00663">
    <property type="entry name" value="PS_decarb_PSD_B_type2"/>
    <property type="match status" value="1"/>
</dbReference>
<sequence>MDKRYLFDREKKKKIVEKVYFKTALEFLYSNNILSKFLLFFFTKFSFLSKFYGYLNSKKTSMYKIKPFIKHFNIDEGEFEKNRKDFKSFNDFFIRKLKPDARKIDQDENTLVFPSDGRFLAFSKISDLDNFSIKNHKFNLNEFLKDEKLAEKYLDGAMLLCRLAPDDYHRFHFPVDGTPTDTKLINGYLYSVNPIALRKNIKILSENKRMLTILKTQKFSDILYIEIGATNVGTINQTFFPNTEYKKGEEKGYFSLGASSIVLLFEKNQIKFDDDLLKMSKDNIETKAKVGSSFAKKI</sequence>
<keyword evidence="11" id="KW-1208">Phospholipid metabolism</keyword>
<keyword evidence="9" id="KW-0594">Phospholipid biosynthesis</keyword>
<comment type="pathway">
    <text evidence="2">Lipid metabolism.</text>
</comment>
<dbReference type="InterPro" id="IPR033177">
    <property type="entry name" value="PSD-B"/>
</dbReference>
<evidence type="ECO:0000256" key="10">
    <source>
        <dbReference type="ARBA" id="ARBA00023239"/>
    </source>
</evidence>
<evidence type="ECO:0000256" key="11">
    <source>
        <dbReference type="ARBA" id="ARBA00023264"/>
    </source>
</evidence>
<dbReference type="PANTHER" id="PTHR10067:SF17">
    <property type="entry name" value="PHOSPHATIDYLSERINE DECARBOXYLASE PROENZYME 2"/>
    <property type="match status" value="1"/>
</dbReference>
<keyword evidence="7" id="KW-0472">Membrane</keyword>
<organism evidence="14">
    <name type="scientific">marine sediment metagenome</name>
    <dbReference type="NCBI Taxonomy" id="412755"/>
    <lineage>
        <taxon>unclassified sequences</taxon>
        <taxon>metagenomes</taxon>
        <taxon>ecological metagenomes</taxon>
    </lineage>
</organism>
<evidence type="ECO:0000256" key="2">
    <source>
        <dbReference type="ARBA" id="ARBA00005189"/>
    </source>
</evidence>
<keyword evidence="10" id="KW-0456">Lyase</keyword>
<comment type="caution">
    <text evidence="14">The sequence shown here is derived from an EMBL/GenBank/DDBJ whole genome shotgun (WGS) entry which is preliminary data.</text>
</comment>
<dbReference type="GO" id="GO:0004609">
    <property type="term" value="F:phosphatidylserine decarboxylase activity"/>
    <property type="evidence" value="ECO:0007669"/>
    <property type="project" value="UniProtKB-EC"/>
</dbReference>
<keyword evidence="5" id="KW-0210">Decarboxylase</keyword>
<evidence type="ECO:0000256" key="1">
    <source>
        <dbReference type="ARBA" id="ARBA00001928"/>
    </source>
</evidence>
<evidence type="ECO:0000256" key="8">
    <source>
        <dbReference type="ARBA" id="ARBA00023145"/>
    </source>
</evidence>
<evidence type="ECO:0000256" key="7">
    <source>
        <dbReference type="ARBA" id="ARBA00023136"/>
    </source>
</evidence>
<dbReference type="InterPro" id="IPR003817">
    <property type="entry name" value="PS_Dcarbxylase"/>
</dbReference>
<dbReference type="AlphaFoldDB" id="A0A0F9IYP3"/>
<evidence type="ECO:0000256" key="6">
    <source>
        <dbReference type="ARBA" id="ARBA00023098"/>
    </source>
</evidence>
<dbReference type="PANTHER" id="PTHR10067">
    <property type="entry name" value="PHOSPHATIDYLSERINE DECARBOXYLASE"/>
    <property type="match status" value="1"/>
</dbReference>
<dbReference type="UniPathway" id="UPA00558"/>
<evidence type="ECO:0000313" key="14">
    <source>
        <dbReference type="EMBL" id="KKM62534.1"/>
    </source>
</evidence>
<dbReference type="InterPro" id="IPR033179">
    <property type="entry name" value="PSD_type2_pro"/>
</dbReference>
<name>A0A0F9IYP3_9ZZZZ</name>
<dbReference type="EC" id="4.1.1.65" evidence="3"/>
<keyword evidence="8" id="KW-0865">Zymogen</keyword>
<evidence type="ECO:0000256" key="4">
    <source>
        <dbReference type="ARBA" id="ARBA00022516"/>
    </source>
</evidence>
<proteinExistence type="inferred from homology"/>
<keyword evidence="6" id="KW-0443">Lipid metabolism</keyword>
<dbReference type="GO" id="GO:0006646">
    <property type="term" value="P:phosphatidylethanolamine biosynthetic process"/>
    <property type="evidence" value="ECO:0007669"/>
    <property type="project" value="UniProtKB-UniPathway"/>
</dbReference>
<accession>A0A0F9IYP3</accession>
<evidence type="ECO:0000256" key="9">
    <source>
        <dbReference type="ARBA" id="ARBA00023209"/>
    </source>
</evidence>
<keyword evidence="12" id="KW-0670">Pyruvate</keyword>
<gene>
    <name evidence="14" type="ORF">LCGC14_1520690</name>
</gene>
<reference evidence="14" key="1">
    <citation type="journal article" date="2015" name="Nature">
        <title>Complex archaea that bridge the gap between prokaryotes and eukaryotes.</title>
        <authorList>
            <person name="Spang A."/>
            <person name="Saw J.H."/>
            <person name="Jorgensen S.L."/>
            <person name="Zaremba-Niedzwiedzka K."/>
            <person name="Martijn J."/>
            <person name="Lind A.E."/>
            <person name="van Eijk R."/>
            <person name="Schleper C."/>
            <person name="Guy L."/>
            <person name="Ettema T.J."/>
        </authorList>
    </citation>
    <scope>NUCLEOTIDE SEQUENCE</scope>
</reference>
<evidence type="ECO:0000256" key="5">
    <source>
        <dbReference type="ARBA" id="ARBA00022793"/>
    </source>
</evidence>
<protein>
    <recommendedName>
        <fullName evidence="3">phosphatidylserine decarboxylase</fullName>
        <ecNumber evidence="3">4.1.1.65</ecNumber>
    </recommendedName>
</protein>
<comment type="pathway">
    <text evidence="13">Phospholipid metabolism; phosphatidylethanolamine biosynthesis.</text>
</comment>
<dbReference type="EMBL" id="LAZR01011274">
    <property type="protein sequence ID" value="KKM62534.1"/>
    <property type="molecule type" value="Genomic_DNA"/>
</dbReference>